<dbReference type="Gene3D" id="1.10.10.10">
    <property type="entry name" value="Winged helix-like DNA-binding domain superfamily/Winged helix DNA-binding domain"/>
    <property type="match status" value="1"/>
</dbReference>
<dbReference type="Proteomes" id="UP000624703">
    <property type="component" value="Unassembled WGS sequence"/>
</dbReference>
<dbReference type="Pfam" id="PF00126">
    <property type="entry name" value="HTH_1"/>
    <property type="match status" value="1"/>
</dbReference>
<organism evidence="6 7">
    <name type="scientific">Persicirhabdus sediminis</name>
    <dbReference type="NCBI Taxonomy" id="454144"/>
    <lineage>
        <taxon>Bacteria</taxon>
        <taxon>Pseudomonadati</taxon>
        <taxon>Verrucomicrobiota</taxon>
        <taxon>Verrucomicrobiia</taxon>
        <taxon>Verrucomicrobiales</taxon>
        <taxon>Verrucomicrobiaceae</taxon>
        <taxon>Persicirhabdus</taxon>
    </lineage>
</organism>
<gene>
    <name evidence="6" type="primary">ilvY</name>
    <name evidence="6" type="ORF">JIN82_13775</name>
</gene>
<keyword evidence="7" id="KW-1185">Reference proteome</keyword>
<evidence type="ECO:0000256" key="4">
    <source>
        <dbReference type="ARBA" id="ARBA00023163"/>
    </source>
</evidence>
<dbReference type="NCBIfam" id="NF008722">
    <property type="entry name" value="PRK11716.1"/>
    <property type="match status" value="1"/>
</dbReference>
<proteinExistence type="inferred from homology"/>
<dbReference type="Pfam" id="PF03466">
    <property type="entry name" value="LysR_substrate"/>
    <property type="match status" value="1"/>
</dbReference>
<protein>
    <submittedName>
        <fullName evidence="6">HTH-type transcriptional activator IlvY</fullName>
    </submittedName>
</protein>
<dbReference type="EMBL" id="JAENIM010000044">
    <property type="protein sequence ID" value="MBK1792226.1"/>
    <property type="molecule type" value="Genomic_DNA"/>
</dbReference>
<keyword evidence="3" id="KW-0238">DNA-binding</keyword>
<dbReference type="SUPFAM" id="SSF53850">
    <property type="entry name" value="Periplasmic binding protein-like II"/>
    <property type="match status" value="1"/>
</dbReference>
<keyword evidence="4" id="KW-0804">Transcription</keyword>
<dbReference type="GO" id="GO:0003700">
    <property type="term" value="F:DNA-binding transcription factor activity"/>
    <property type="evidence" value="ECO:0007669"/>
    <property type="project" value="InterPro"/>
</dbReference>
<comment type="caution">
    <text evidence="6">The sequence shown here is derived from an EMBL/GenBank/DDBJ whole genome shotgun (WGS) entry which is preliminary data.</text>
</comment>
<dbReference type="InterPro" id="IPR050950">
    <property type="entry name" value="HTH-type_LysR_regulators"/>
</dbReference>
<evidence type="ECO:0000259" key="5">
    <source>
        <dbReference type="PROSITE" id="PS50931"/>
    </source>
</evidence>
<dbReference type="InterPro" id="IPR005119">
    <property type="entry name" value="LysR_subst-bd"/>
</dbReference>
<dbReference type="InterPro" id="IPR036390">
    <property type="entry name" value="WH_DNA-bd_sf"/>
</dbReference>
<dbReference type="Gene3D" id="3.40.190.290">
    <property type="match status" value="1"/>
</dbReference>
<dbReference type="GO" id="GO:0005829">
    <property type="term" value="C:cytosol"/>
    <property type="evidence" value="ECO:0007669"/>
    <property type="project" value="TreeGrafter"/>
</dbReference>
<sequence length="289" mass="31977">MHEELKHFLAVANLLHFGRASQACHLSPSALTRSIQRLEESVGKPLFMRDKRSVSLTPAGEKFKTYALSVVDQWQGLQDQLNQENNIQGSLSIYASITAVYSLLPNLLESYRTAYPQVQIELHTGAEEDSVQEVLTDEIDVAVAALPASQLNKLAFIPLVQTDLVFIAPKTGNLNIDLANKEKLTTTPMVLPRSGLARQRIDQWFKKQRVKPLINSETSGNEALIAMVRLGCGIGVVPELVLDRSPFKDDIRILSQAPQLEPYTVGLCTTQRQLKLPKVAALWELAGIA</sequence>
<dbReference type="PROSITE" id="PS50931">
    <property type="entry name" value="HTH_LYSR"/>
    <property type="match status" value="1"/>
</dbReference>
<dbReference type="PANTHER" id="PTHR30419">
    <property type="entry name" value="HTH-TYPE TRANSCRIPTIONAL REGULATOR YBHD"/>
    <property type="match status" value="1"/>
</dbReference>
<dbReference type="FunFam" id="1.10.10.10:FF:000001">
    <property type="entry name" value="LysR family transcriptional regulator"/>
    <property type="match status" value="1"/>
</dbReference>
<dbReference type="GO" id="GO:0003677">
    <property type="term" value="F:DNA binding"/>
    <property type="evidence" value="ECO:0007669"/>
    <property type="project" value="UniProtKB-KW"/>
</dbReference>
<evidence type="ECO:0000256" key="1">
    <source>
        <dbReference type="ARBA" id="ARBA00009437"/>
    </source>
</evidence>
<evidence type="ECO:0000256" key="2">
    <source>
        <dbReference type="ARBA" id="ARBA00023015"/>
    </source>
</evidence>
<keyword evidence="2" id="KW-0805">Transcription regulation</keyword>
<dbReference type="AlphaFoldDB" id="A0A8J7MG73"/>
<evidence type="ECO:0000256" key="3">
    <source>
        <dbReference type="ARBA" id="ARBA00023125"/>
    </source>
</evidence>
<evidence type="ECO:0000313" key="6">
    <source>
        <dbReference type="EMBL" id="MBK1792226.1"/>
    </source>
</evidence>
<accession>A0A8J7MG73</accession>
<dbReference type="RefSeq" id="WP_200312239.1">
    <property type="nucleotide sequence ID" value="NZ_JAENIM010000044.1"/>
</dbReference>
<dbReference type="SUPFAM" id="SSF46785">
    <property type="entry name" value="Winged helix' DNA-binding domain"/>
    <property type="match status" value="1"/>
</dbReference>
<comment type="similarity">
    <text evidence="1">Belongs to the LysR transcriptional regulatory family.</text>
</comment>
<dbReference type="InterPro" id="IPR000847">
    <property type="entry name" value="LysR_HTH_N"/>
</dbReference>
<feature type="domain" description="HTH lysR-type" evidence="5">
    <location>
        <begin position="1"/>
        <end position="57"/>
    </location>
</feature>
<evidence type="ECO:0000313" key="7">
    <source>
        <dbReference type="Proteomes" id="UP000624703"/>
    </source>
</evidence>
<dbReference type="InterPro" id="IPR036388">
    <property type="entry name" value="WH-like_DNA-bd_sf"/>
</dbReference>
<reference evidence="6" key="1">
    <citation type="submission" date="2021-01" db="EMBL/GenBank/DDBJ databases">
        <title>Modified the classification status of verrucomicrobia.</title>
        <authorList>
            <person name="Feng X."/>
        </authorList>
    </citation>
    <scope>NUCLEOTIDE SEQUENCE</scope>
    <source>
        <strain evidence="6">_KCTC 22039</strain>
    </source>
</reference>
<name>A0A8J7MG73_9BACT</name>